<dbReference type="InterPro" id="IPR007274">
    <property type="entry name" value="Cop_transporter"/>
</dbReference>
<accession>A0ABR3PFB7</accession>
<feature type="transmembrane region" description="Helical" evidence="4">
    <location>
        <begin position="62"/>
        <end position="80"/>
    </location>
</feature>
<comment type="similarity">
    <text evidence="4">Belongs to the copper transporter (Ctr) (TC 1.A.56) family. SLC31A subfamily.</text>
</comment>
<dbReference type="RefSeq" id="XP_069201104.1">
    <property type="nucleotide sequence ID" value="XM_069343276.1"/>
</dbReference>
<keyword evidence="3 4" id="KW-0472">Membrane</keyword>
<evidence type="ECO:0000256" key="4">
    <source>
        <dbReference type="RuleBase" id="RU367022"/>
    </source>
</evidence>
<keyword evidence="1 4" id="KW-0812">Transmembrane</keyword>
<proteinExistence type="inferred from homology"/>
<dbReference type="PANTHER" id="PTHR12483">
    <property type="entry name" value="SOLUTE CARRIER FAMILY 31 COPPER TRANSPORTERS"/>
    <property type="match status" value="1"/>
</dbReference>
<dbReference type="GeneID" id="95977457"/>
<keyword evidence="2 4" id="KW-1133">Transmembrane helix</keyword>
<keyword evidence="4" id="KW-0813">Transport</keyword>
<dbReference type="Proteomes" id="UP001562354">
    <property type="component" value="Unassembled WGS sequence"/>
</dbReference>
<dbReference type="EMBL" id="JBFMKM010000008">
    <property type="protein sequence ID" value="KAL1304830.1"/>
    <property type="molecule type" value="Genomic_DNA"/>
</dbReference>
<feature type="transmembrane region" description="Helical" evidence="4">
    <location>
        <begin position="170"/>
        <end position="195"/>
    </location>
</feature>
<evidence type="ECO:0000256" key="3">
    <source>
        <dbReference type="ARBA" id="ARBA00023136"/>
    </source>
</evidence>
<sequence length="211" mass="23352">MDHMDMSSMDMSSPSTTSSAMSMSTGSSMSGMSSMGSMSMVFTTDHSTPLYSTAWTPTSTGAYAGTCIFLIVLAIIARCLQAWRVTLEMRWHDRAVNRRYVVVAPPEGEAPFSDERLANPEKSDEAVLTVRGLDERVRIVKHSARRNERKAFRLTVDLPRACIYTVQAGVGYLLMLAVMTLNVGYFLSVLAGLFVGELLLGRYTHIEDDHH</sequence>
<name>A0ABR3PFB7_9PEZI</name>
<evidence type="ECO:0000256" key="2">
    <source>
        <dbReference type="ARBA" id="ARBA00022989"/>
    </source>
</evidence>
<evidence type="ECO:0000256" key="5">
    <source>
        <dbReference type="SAM" id="MobiDB-lite"/>
    </source>
</evidence>
<dbReference type="PANTHER" id="PTHR12483:SF120">
    <property type="entry name" value="HIGH-AFFINITY COPPER TRANSPORTER CTRA2"/>
    <property type="match status" value="1"/>
</dbReference>
<comment type="caution">
    <text evidence="6">The sequence shown here is derived from an EMBL/GenBank/DDBJ whole genome shotgun (WGS) entry which is preliminary data.</text>
</comment>
<evidence type="ECO:0000256" key="1">
    <source>
        <dbReference type="ARBA" id="ARBA00022692"/>
    </source>
</evidence>
<evidence type="ECO:0000313" key="6">
    <source>
        <dbReference type="EMBL" id="KAL1304830.1"/>
    </source>
</evidence>
<keyword evidence="7" id="KW-1185">Reference proteome</keyword>
<keyword evidence="4" id="KW-0186">Copper</keyword>
<keyword evidence="4" id="KW-0406">Ion transport</keyword>
<comment type="subcellular location">
    <subcellularLocation>
        <location evidence="4">Membrane</location>
        <topology evidence="4">Multi-pass membrane protein</topology>
    </subcellularLocation>
</comment>
<gene>
    <name evidence="6" type="ORF">AAFC00_003757</name>
</gene>
<feature type="region of interest" description="Disordered" evidence="5">
    <location>
        <begin position="1"/>
        <end position="32"/>
    </location>
</feature>
<organism evidence="6 7">
    <name type="scientific">Neodothiora populina</name>
    <dbReference type="NCBI Taxonomy" id="2781224"/>
    <lineage>
        <taxon>Eukaryota</taxon>
        <taxon>Fungi</taxon>
        <taxon>Dikarya</taxon>
        <taxon>Ascomycota</taxon>
        <taxon>Pezizomycotina</taxon>
        <taxon>Dothideomycetes</taxon>
        <taxon>Dothideomycetidae</taxon>
        <taxon>Dothideales</taxon>
        <taxon>Dothioraceae</taxon>
        <taxon>Neodothiora</taxon>
    </lineage>
</organism>
<reference evidence="6 7" key="1">
    <citation type="submission" date="2024-07" db="EMBL/GenBank/DDBJ databases">
        <title>Draft sequence of the Neodothiora populina.</title>
        <authorList>
            <person name="Drown D.D."/>
            <person name="Schuette U.S."/>
            <person name="Buechlein A.B."/>
            <person name="Rusch D.R."/>
            <person name="Winton L.W."/>
            <person name="Adams G.A."/>
        </authorList>
    </citation>
    <scope>NUCLEOTIDE SEQUENCE [LARGE SCALE GENOMIC DNA]</scope>
    <source>
        <strain evidence="6 7">CPC 39397</strain>
    </source>
</reference>
<protein>
    <recommendedName>
        <fullName evidence="4">Copper transport protein</fullName>
    </recommendedName>
</protein>
<dbReference type="Pfam" id="PF04145">
    <property type="entry name" value="Ctr"/>
    <property type="match status" value="1"/>
</dbReference>
<evidence type="ECO:0000313" key="7">
    <source>
        <dbReference type="Proteomes" id="UP001562354"/>
    </source>
</evidence>
<keyword evidence="4" id="KW-0187">Copper transport</keyword>